<keyword evidence="1" id="KW-0833">Ubl conjugation pathway</keyword>
<dbReference type="CDD" id="cd00590">
    <property type="entry name" value="RRM_SF"/>
    <property type="match status" value="1"/>
</dbReference>
<dbReference type="SUPFAM" id="SSF52047">
    <property type="entry name" value="RNI-like"/>
    <property type="match status" value="1"/>
</dbReference>
<dbReference type="Gene3D" id="3.80.10.10">
    <property type="entry name" value="Ribonuclease Inhibitor"/>
    <property type="match status" value="2"/>
</dbReference>
<dbReference type="PROSITE" id="PS50181">
    <property type="entry name" value="FBOX"/>
    <property type="match status" value="1"/>
</dbReference>
<dbReference type="InterPro" id="IPR006553">
    <property type="entry name" value="Leu-rich_rpt_Cys-con_subtyp"/>
</dbReference>
<evidence type="ECO:0000256" key="2">
    <source>
        <dbReference type="ARBA" id="ARBA00022884"/>
    </source>
</evidence>
<dbReference type="Proteomes" id="UP000504618">
    <property type="component" value="Unplaced"/>
</dbReference>
<evidence type="ECO:0000256" key="3">
    <source>
        <dbReference type="PROSITE-ProRule" id="PRU00176"/>
    </source>
</evidence>
<dbReference type="SUPFAM" id="SSF54928">
    <property type="entry name" value="RNA-binding domain, RBD"/>
    <property type="match status" value="1"/>
</dbReference>
<proteinExistence type="predicted"/>
<evidence type="ECO:0000313" key="6">
    <source>
        <dbReference type="Proteomes" id="UP000504618"/>
    </source>
</evidence>
<dbReference type="GO" id="GO:0019005">
    <property type="term" value="C:SCF ubiquitin ligase complex"/>
    <property type="evidence" value="ECO:0007669"/>
    <property type="project" value="TreeGrafter"/>
</dbReference>
<dbReference type="InterPro" id="IPR032675">
    <property type="entry name" value="LRR_dom_sf"/>
</dbReference>
<evidence type="ECO:0000259" key="5">
    <source>
        <dbReference type="PROSITE" id="PS50181"/>
    </source>
</evidence>
<evidence type="ECO:0000259" key="4">
    <source>
        <dbReference type="PROSITE" id="PS50102"/>
    </source>
</evidence>
<reference evidence="7" key="1">
    <citation type="submission" date="2025-08" db="UniProtKB">
        <authorList>
            <consortium name="RefSeq"/>
        </authorList>
    </citation>
    <scope>IDENTIFICATION</scope>
    <source>
        <tissue evidence="7">Whole body</tissue>
    </source>
</reference>
<dbReference type="GO" id="GO:0003723">
    <property type="term" value="F:RNA binding"/>
    <property type="evidence" value="ECO:0007669"/>
    <property type="project" value="UniProtKB-UniRule"/>
</dbReference>
<evidence type="ECO:0000256" key="1">
    <source>
        <dbReference type="ARBA" id="ARBA00022786"/>
    </source>
</evidence>
<dbReference type="SUPFAM" id="SSF81383">
    <property type="entry name" value="F-box domain"/>
    <property type="match status" value="1"/>
</dbReference>
<sequence>MRNHVQSLVREAKKTYYISIFSQEDNAAVIWSKLRHLVQVAQDGDSETSQPDRIFDDGKLYFTYATPKIIAKALARIKSNAVGSDAQYINTIELDSLPNVIVNEAVVQFTSDVKYLGVRVTNTLAWEKQLDYCCAAYTDMTEEQNLRLYRAMNACIRFVFETRRDEHITPYYQKLGWLKVAARRSYFVGCQLYSIIFSHQLGILYDGLTFRSAVSSRSTRAADDLLSLPPCRTEFYRRSFKFSAAKLWNDLPPDIRGTNKNYIRTCFSTYGHVHACRFVYRNQGFNNCAFVTFTKAADAATAMRDGSITLHDRHLTVRPAYSWYQPDSTEQTFMYAMVGNDGDSTETGETQLSTEQYVHNDRLPNDTENVSIHMLNDHCLKHIFQFLPIVDRVRIEIVCKRWRRVVKNSWHTTKTLDLSPSTWGIAYTHTIPTVVLRKILLKCGKFLTRINLNDPNNSLSEDTLTVIGQLCPNLRNIDVTALTVSASEIRALGKRCRNITELRLGTLTSKCDSELKRLFALNENFRYLAITGNFISGKCLLFLPAQTMRTIILDRCYCLGDAHLSTALKNLENLKHLAISKCARIAEGTFQVVGQHCKTLTTLELNGNFPLAQTTDMSHLNHLVDLQVLKITHNPKVSDHFLIGLVQHCQQLTNVDITGCHYVTNVGLTALASLARLDKLVVSYTRLLTDDGLENVRGLKEFECRRCLFSDRAVTTLIRSSPELRLLDFFGCKNITDSTLEVAKDVCSGRTNNVTLNMICGGTGGILAKKKIGREKVPTLLNLYSNSLYAK</sequence>
<dbReference type="SMART" id="SM00367">
    <property type="entry name" value="LRR_CC"/>
    <property type="match status" value="4"/>
</dbReference>
<organism evidence="6 7">
    <name type="scientific">Temnothorax curvispinosus</name>
    <dbReference type="NCBI Taxonomy" id="300111"/>
    <lineage>
        <taxon>Eukaryota</taxon>
        <taxon>Metazoa</taxon>
        <taxon>Ecdysozoa</taxon>
        <taxon>Arthropoda</taxon>
        <taxon>Hexapoda</taxon>
        <taxon>Insecta</taxon>
        <taxon>Pterygota</taxon>
        <taxon>Neoptera</taxon>
        <taxon>Endopterygota</taxon>
        <taxon>Hymenoptera</taxon>
        <taxon>Apocrita</taxon>
        <taxon>Aculeata</taxon>
        <taxon>Formicoidea</taxon>
        <taxon>Formicidae</taxon>
        <taxon>Myrmicinae</taxon>
        <taxon>Temnothorax</taxon>
    </lineage>
</organism>
<keyword evidence="2 3" id="KW-0694">RNA-binding</keyword>
<dbReference type="SMART" id="SM00256">
    <property type="entry name" value="FBOX"/>
    <property type="match status" value="1"/>
</dbReference>
<feature type="domain" description="F-box" evidence="5">
    <location>
        <begin position="369"/>
        <end position="413"/>
    </location>
</feature>
<evidence type="ECO:0000313" key="7">
    <source>
        <dbReference type="RefSeq" id="XP_024891371.1"/>
    </source>
</evidence>
<dbReference type="InterPro" id="IPR036047">
    <property type="entry name" value="F-box-like_dom_sf"/>
</dbReference>
<dbReference type="Pfam" id="PF00646">
    <property type="entry name" value="F-box"/>
    <property type="match status" value="1"/>
</dbReference>
<dbReference type="PANTHER" id="PTHR13318">
    <property type="entry name" value="PARTNER OF PAIRED, ISOFORM B-RELATED"/>
    <property type="match status" value="1"/>
</dbReference>
<dbReference type="AlphaFoldDB" id="A0A6J1REV1"/>
<dbReference type="Pfam" id="PF00076">
    <property type="entry name" value="RRM_1"/>
    <property type="match status" value="1"/>
</dbReference>
<dbReference type="InterPro" id="IPR000504">
    <property type="entry name" value="RRM_dom"/>
</dbReference>
<protein>
    <submittedName>
        <fullName evidence="7">Uncharacterized protein LOC112467124</fullName>
    </submittedName>
</protein>
<dbReference type="Gene3D" id="1.20.1280.50">
    <property type="match status" value="1"/>
</dbReference>
<keyword evidence="6" id="KW-1185">Reference proteome</keyword>
<dbReference type="GO" id="GO:0031146">
    <property type="term" value="P:SCF-dependent proteasomal ubiquitin-dependent protein catabolic process"/>
    <property type="evidence" value="ECO:0007669"/>
    <property type="project" value="TreeGrafter"/>
</dbReference>
<dbReference type="RefSeq" id="XP_024891371.1">
    <property type="nucleotide sequence ID" value="XM_025035603.1"/>
</dbReference>
<dbReference type="Gene3D" id="3.30.70.330">
    <property type="match status" value="1"/>
</dbReference>
<dbReference type="GeneID" id="112467124"/>
<accession>A0A6J1REV1</accession>
<dbReference type="PROSITE" id="PS50102">
    <property type="entry name" value="RRM"/>
    <property type="match status" value="1"/>
</dbReference>
<dbReference type="InterPro" id="IPR012677">
    <property type="entry name" value="Nucleotide-bd_a/b_plait_sf"/>
</dbReference>
<gene>
    <name evidence="7" type="primary">LOC112467124</name>
</gene>
<name>A0A6J1REV1_9HYME</name>
<feature type="domain" description="RRM" evidence="4">
    <location>
        <begin position="249"/>
        <end position="322"/>
    </location>
</feature>
<dbReference type="OrthoDB" id="549243at2759"/>
<dbReference type="InterPro" id="IPR035979">
    <property type="entry name" value="RBD_domain_sf"/>
</dbReference>
<dbReference type="InterPro" id="IPR001810">
    <property type="entry name" value="F-box_dom"/>
</dbReference>